<dbReference type="PRINTS" id="PR00449">
    <property type="entry name" value="RASTRNSFRMNG"/>
</dbReference>
<dbReference type="SMART" id="SM00174">
    <property type="entry name" value="RHO"/>
    <property type="match status" value="1"/>
</dbReference>
<dbReference type="Gene3D" id="3.40.50.300">
    <property type="entry name" value="P-loop containing nucleotide triphosphate hydrolases"/>
    <property type="match status" value="1"/>
</dbReference>
<keyword evidence="3" id="KW-1185">Reference proteome</keyword>
<accession>A0A9W8AT24</accession>
<dbReference type="CDD" id="cd00154">
    <property type="entry name" value="Rab"/>
    <property type="match status" value="1"/>
</dbReference>
<dbReference type="PANTHER" id="PTHR47979">
    <property type="entry name" value="DRAB11-RELATED"/>
    <property type="match status" value="1"/>
</dbReference>
<comment type="caution">
    <text evidence="2">The sequence shown here is derived from an EMBL/GenBank/DDBJ whole genome shotgun (WGS) entry which is preliminary data.</text>
</comment>
<dbReference type="SMART" id="SM00173">
    <property type="entry name" value="RAS"/>
    <property type="match status" value="1"/>
</dbReference>
<protein>
    <submittedName>
        <fullName evidence="2">Ras- protein Rab-14</fullName>
    </submittedName>
</protein>
<reference evidence="2" key="1">
    <citation type="submission" date="2022-07" db="EMBL/GenBank/DDBJ databases">
        <title>Phylogenomic reconstructions and comparative analyses of Kickxellomycotina fungi.</title>
        <authorList>
            <person name="Reynolds N.K."/>
            <person name="Stajich J.E."/>
            <person name="Barry K."/>
            <person name="Grigoriev I.V."/>
            <person name="Crous P."/>
            <person name="Smith M.E."/>
        </authorList>
    </citation>
    <scope>NUCLEOTIDE SEQUENCE</scope>
    <source>
        <strain evidence="2">RSA 1196</strain>
    </source>
</reference>
<name>A0A9W8AT24_9FUNG</name>
<organism evidence="2 3">
    <name type="scientific">Dispira parvispora</name>
    <dbReference type="NCBI Taxonomy" id="1520584"/>
    <lineage>
        <taxon>Eukaryota</taxon>
        <taxon>Fungi</taxon>
        <taxon>Fungi incertae sedis</taxon>
        <taxon>Zoopagomycota</taxon>
        <taxon>Kickxellomycotina</taxon>
        <taxon>Dimargaritomycetes</taxon>
        <taxon>Dimargaritales</taxon>
        <taxon>Dimargaritaceae</taxon>
        <taxon>Dispira</taxon>
    </lineage>
</organism>
<dbReference type="InterPro" id="IPR027417">
    <property type="entry name" value="P-loop_NTPase"/>
</dbReference>
<dbReference type="SUPFAM" id="SSF52540">
    <property type="entry name" value="P-loop containing nucleoside triphosphate hydrolases"/>
    <property type="match status" value="1"/>
</dbReference>
<dbReference type="GO" id="GO:0005525">
    <property type="term" value="F:GTP binding"/>
    <property type="evidence" value="ECO:0007669"/>
    <property type="project" value="InterPro"/>
</dbReference>
<dbReference type="InterPro" id="IPR050209">
    <property type="entry name" value="Rab_GTPases_membrane_traffic"/>
</dbReference>
<dbReference type="SMART" id="SM00175">
    <property type="entry name" value="RAB"/>
    <property type="match status" value="1"/>
</dbReference>
<evidence type="ECO:0000256" key="1">
    <source>
        <dbReference type="ARBA" id="ARBA00006270"/>
    </source>
</evidence>
<dbReference type="InterPro" id="IPR005225">
    <property type="entry name" value="Small_GTP-bd"/>
</dbReference>
<dbReference type="Pfam" id="PF00071">
    <property type="entry name" value="Ras"/>
    <property type="match status" value="1"/>
</dbReference>
<evidence type="ECO:0000313" key="2">
    <source>
        <dbReference type="EMBL" id="KAJ1966714.1"/>
    </source>
</evidence>
<dbReference type="NCBIfam" id="TIGR00231">
    <property type="entry name" value="small_GTP"/>
    <property type="match status" value="1"/>
</dbReference>
<dbReference type="InterPro" id="IPR001806">
    <property type="entry name" value="Small_GTPase"/>
</dbReference>
<dbReference type="Proteomes" id="UP001150925">
    <property type="component" value="Unassembled WGS sequence"/>
</dbReference>
<gene>
    <name evidence="2" type="primary">RAB14</name>
    <name evidence="2" type="ORF">IWQ62_002294</name>
</gene>
<dbReference type="GO" id="GO:0003924">
    <property type="term" value="F:GTPase activity"/>
    <property type="evidence" value="ECO:0007669"/>
    <property type="project" value="InterPro"/>
</dbReference>
<evidence type="ECO:0000313" key="3">
    <source>
        <dbReference type="Proteomes" id="UP001150925"/>
    </source>
</evidence>
<dbReference type="FunFam" id="3.40.50.300:FF:001447">
    <property type="entry name" value="Ras-related protein Rab-1B"/>
    <property type="match status" value="1"/>
</dbReference>
<comment type="similarity">
    <text evidence="1">Belongs to the small GTPase superfamily. Rab family.</text>
</comment>
<dbReference type="PROSITE" id="PS51421">
    <property type="entry name" value="RAS"/>
    <property type="match status" value="1"/>
</dbReference>
<dbReference type="AlphaFoldDB" id="A0A9W8AT24"/>
<sequence>MNHTIGVEFGAKVIPVDNQAVKLQIWDTAGQERFRSVTHSYYRGTAGAMLVYDITSRLSFNKLEVWLQDLRRLTHPQTVILLLGTKLDGDDDGLRQVPFREGEEFAKAHGLLFAEASSKTGHHVNECFLRLAESIYDLTKRGSLDPNAADSGVQRKGPLAFNQTLGLGTEVGSSYPTLASLDHNDSGGATRLSLLPGWTTSQWSNRCNC</sequence>
<dbReference type="EMBL" id="JANBPY010000467">
    <property type="protein sequence ID" value="KAJ1966714.1"/>
    <property type="molecule type" value="Genomic_DNA"/>
</dbReference>
<dbReference type="PROSITE" id="PS51419">
    <property type="entry name" value="RAB"/>
    <property type="match status" value="1"/>
</dbReference>
<dbReference type="OrthoDB" id="9989112at2759"/>
<proteinExistence type="inferred from homology"/>